<gene>
    <name evidence="8" type="ORF">I6N96_07040</name>
</gene>
<evidence type="ECO:0000256" key="4">
    <source>
        <dbReference type="ARBA" id="ARBA00023163"/>
    </source>
</evidence>
<dbReference type="SUPFAM" id="SSF54593">
    <property type="entry name" value="Glyoxalase/Bleomycin resistance protein/Dihydroxybiphenyl dioxygenase"/>
    <property type="match status" value="1"/>
</dbReference>
<dbReference type="Proteomes" id="UP000673375">
    <property type="component" value="Unassembled WGS sequence"/>
</dbReference>
<keyword evidence="1" id="KW-0678">Repressor</keyword>
<dbReference type="SMART" id="SM00422">
    <property type="entry name" value="HTH_MERR"/>
    <property type="match status" value="1"/>
</dbReference>
<organism evidence="8 9">
    <name type="scientific">Enterococcus larvae</name>
    <dbReference type="NCBI Taxonomy" id="2794352"/>
    <lineage>
        <taxon>Bacteria</taxon>
        <taxon>Bacillati</taxon>
        <taxon>Bacillota</taxon>
        <taxon>Bacilli</taxon>
        <taxon>Lactobacillales</taxon>
        <taxon>Enterococcaceae</taxon>
        <taxon>Enterococcus</taxon>
    </lineage>
</organism>
<keyword evidence="3" id="KW-0238">DNA-binding</keyword>
<evidence type="ECO:0000313" key="9">
    <source>
        <dbReference type="Proteomes" id="UP000673375"/>
    </source>
</evidence>
<dbReference type="Pfam" id="PF00903">
    <property type="entry name" value="Glyoxalase"/>
    <property type="match status" value="1"/>
</dbReference>
<dbReference type="InterPro" id="IPR047057">
    <property type="entry name" value="MerR_fam"/>
</dbReference>
<feature type="domain" description="VOC" evidence="7">
    <location>
        <begin position="116"/>
        <end position="241"/>
    </location>
</feature>
<proteinExistence type="predicted"/>
<evidence type="ECO:0000256" key="2">
    <source>
        <dbReference type="ARBA" id="ARBA00023015"/>
    </source>
</evidence>
<evidence type="ECO:0000256" key="1">
    <source>
        <dbReference type="ARBA" id="ARBA00022491"/>
    </source>
</evidence>
<keyword evidence="2" id="KW-0805">Transcription regulation</keyword>
<dbReference type="Pfam" id="PF13411">
    <property type="entry name" value="MerR_1"/>
    <property type="match status" value="1"/>
</dbReference>
<dbReference type="Gene3D" id="3.10.180.10">
    <property type="entry name" value="2,3-Dihydroxybiphenyl 1,2-Dioxygenase, domain 1"/>
    <property type="match status" value="1"/>
</dbReference>
<accession>A0ABS4CHV3</accession>
<dbReference type="SUPFAM" id="SSF46955">
    <property type="entry name" value="Putative DNA-binding domain"/>
    <property type="match status" value="1"/>
</dbReference>
<protein>
    <submittedName>
        <fullName evidence="8">MerR family transcriptional regulator</fullName>
    </submittedName>
</protein>
<dbReference type="InterPro" id="IPR029068">
    <property type="entry name" value="Glyas_Bleomycin-R_OHBP_Dase"/>
</dbReference>
<dbReference type="PANTHER" id="PTHR30204:SF69">
    <property type="entry name" value="MERR-FAMILY TRANSCRIPTIONAL REGULATOR"/>
    <property type="match status" value="1"/>
</dbReference>
<dbReference type="Gene3D" id="1.10.1660.10">
    <property type="match status" value="1"/>
</dbReference>
<feature type="coiled-coil region" evidence="5">
    <location>
        <begin position="83"/>
        <end position="120"/>
    </location>
</feature>
<evidence type="ECO:0000259" key="6">
    <source>
        <dbReference type="PROSITE" id="PS50937"/>
    </source>
</evidence>
<dbReference type="PROSITE" id="PS50937">
    <property type="entry name" value="HTH_MERR_2"/>
    <property type="match status" value="1"/>
</dbReference>
<comment type="caution">
    <text evidence="8">The sequence shown here is derived from an EMBL/GenBank/DDBJ whole genome shotgun (WGS) entry which is preliminary data.</text>
</comment>
<evidence type="ECO:0000256" key="5">
    <source>
        <dbReference type="SAM" id="Coils"/>
    </source>
</evidence>
<evidence type="ECO:0000256" key="3">
    <source>
        <dbReference type="ARBA" id="ARBA00023125"/>
    </source>
</evidence>
<feature type="domain" description="HTH merR-type" evidence="6">
    <location>
        <begin position="1"/>
        <end position="71"/>
    </location>
</feature>
<evidence type="ECO:0000313" key="8">
    <source>
        <dbReference type="EMBL" id="MBP1046033.1"/>
    </source>
</evidence>
<reference evidence="8 9" key="1">
    <citation type="submission" date="2020-12" db="EMBL/GenBank/DDBJ databases">
        <title>Vagococcus allomyrinae sp. nov. and Enterococcus lavae sp. nov., isolated from the larvae of Allomyrina dichotoma.</title>
        <authorList>
            <person name="Lee S.D."/>
        </authorList>
    </citation>
    <scope>NUCLEOTIDE SEQUENCE [LARGE SCALE GENOMIC DNA]</scope>
    <source>
        <strain evidence="8 9">BWM-S5</strain>
    </source>
</reference>
<dbReference type="InterPro" id="IPR004360">
    <property type="entry name" value="Glyas_Fos-R_dOase_dom"/>
</dbReference>
<sequence length="261" mass="30551">MYRIGRFSKLVNVSTRMLRYYDEHGIFSPSHVDPDTGYRMYSPHQIPDLNQIILLRDSGFKVEEITDALTRINDAEFLESLLKKKMEQSLTAIENEQQKIKQIKEQLKLLKEEQQMIKGTEIDFVVKNSLKALELYKEIFEIEVVEATNYPEGSNEAVFTLYNTRFHMLDANPDYGLKAPDKEHPNTIWFNISVEDIEKTYQTALENGCTEIQPITEMMDGAVRNALFVDPYGYMWMLHQIYENLSFEERIAILEEDMHTS</sequence>
<keyword evidence="9" id="KW-1185">Reference proteome</keyword>
<evidence type="ECO:0000259" key="7">
    <source>
        <dbReference type="PROSITE" id="PS51819"/>
    </source>
</evidence>
<dbReference type="EMBL" id="JAEDXU010000003">
    <property type="protein sequence ID" value="MBP1046033.1"/>
    <property type="molecule type" value="Genomic_DNA"/>
</dbReference>
<dbReference type="PANTHER" id="PTHR30204">
    <property type="entry name" value="REDOX-CYCLING DRUG-SENSING TRANSCRIPTIONAL ACTIVATOR SOXR"/>
    <property type="match status" value="1"/>
</dbReference>
<dbReference type="PROSITE" id="PS51819">
    <property type="entry name" value="VOC"/>
    <property type="match status" value="1"/>
</dbReference>
<dbReference type="InterPro" id="IPR037523">
    <property type="entry name" value="VOC_core"/>
</dbReference>
<keyword evidence="5" id="KW-0175">Coiled coil</keyword>
<dbReference type="InterPro" id="IPR000551">
    <property type="entry name" value="MerR-type_HTH_dom"/>
</dbReference>
<name>A0ABS4CHV3_9ENTE</name>
<keyword evidence="4" id="KW-0804">Transcription</keyword>
<dbReference type="InterPro" id="IPR009061">
    <property type="entry name" value="DNA-bd_dom_put_sf"/>
</dbReference>
<dbReference type="CDD" id="cd07246">
    <property type="entry name" value="VOC_like"/>
    <property type="match status" value="1"/>
</dbReference>
<dbReference type="CDD" id="cd01107">
    <property type="entry name" value="HTH_BmrR"/>
    <property type="match status" value="1"/>
</dbReference>
<dbReference type="PROSITE" id="PS00552">
    <property type="entry name" value="HTH_MERR_1"/>
    <property type="match status" value="1"/>
</dbReference>